<proteinExistence type="inferred from homology"/>
<dbReference type="Gene3D" id="3.40.50.10310">
    <property type="entry name" value="Creatininase"/>
    <property type="match status" value="1"/>
</dbReference>
<dbReference type="Pfam" id="PF02633">
    <property type="entry name" value="Creatininase"/>
    <property type="match status" value="1"/>
</dbReference>
<organism evidence="6 7">
    <name type="scientific">Deinococcus aquiradiocola</name>
    <dbReference type="NCBI Taxonomy" id="393059"/>
    <lineage>
        <taxon>Bacteria</taxon>
        <taxon>Thermotogati</taxon>
        <taxon>Deinococcota</taxon>
        <taxon>Deinococci</taxon>
        <taxon>Deinococcales</taxon>
        <taxon>Deinococcaceae</taxon>
        <taxon>Deinococcus</taxon>
    </lineage>
</organism>
<protein>
    <recommendedName>
        <fullName evidence="8">Creatininase</fullName>
    </recommendedName>
</protein>
<evidence type="ECO:0008006" key="8">
    <source>
        <dbReference type="Google" id="ProtNLM"/>
    </source>
</evidence>
<keyword evidence="3" id="KW-0378">Hydrolase</keyword>
<comment type="caution">
    <text evidence="6">The sequence shown here is derived from an EMBL/GenBank/DDBJ whole genome shotgun (WGS) entry which is preliminary data.</text>
</comment>
<evidence type="ECO:0000256" key="5">
    <source>
        <dbReference type="ARBA" id="ARBA00024029"/>
    </source>
</evidence>
<dbReference type="SUPFAM" id="SSF102215">
    <property type="entry name" value="Creatininase"/>
    <property type="match status" value="1"/>
</dbReference>
<dbReference type="InterPro" id="IPR003785">
    <property type="entry name" value="Creatininase/forma_Hydrolase"/>
</dbReference>
<keyword evidence="2" id="KW-0479">Metal-binding</keyword>
<keyword evidence="7" id="KW-1185">Reference proteome</keyword>
<comment type="cofactor">
    <cofactor evidence="1">
        <name>Zn(2+)</name>
        <dbReference type="ChEBI" id="CHEBI:29105"/>
    </cofactor>
</comment>
<evidence type="ECO:0000256" key="3">
    <source>
        <dbReference type="ARBA" id="ARBA00022801"/>
    </source>
</evidence>
<dbReference type="AlphaFoldDB" id="A0A917P889"/>
<dbReference type="GO" id="GO:0016811">
    <property type="term" value="F:hydrolase activity, acting on carbon-nitrogen (but not peptide) bonds, in linear amides"/>
    <property type="evidence" value="ECO:0007669"/>
    <property type="project" value="TreeGrafter"/>
</dbReference>
<dbReference type="InterPro" id="IPR024087">
    <property type="entry name" value="Creatininase-like_sf"/>
</dbReference>
<sequence>MPPIRELNWLQVETYLQSDDRCILPLGSTEQHAYLSLCVDNILPERLALEAAAPGGVPVFPVLPYGVTPYFRAYPGSVTLRVQTYLMVVRDVLDGLYEQGFRRILIVNGHGGNTPAQGFTAEWMADHPGARVKFHNWWNAPRTWAKVQATDTNASHASWMENFPWTRLPGVTMPDTEKPALDLDRLRLLAPQELRAYLGDGNYGGRYERPDADMQAIWDEAVLETRALLDGGWGE</sequence>
<dbReference type="RefSeq" id="WP_188961006.1">
    <property type="nucleotide sequence ID" value="NZ_BMOE01000002.1"/>
</dbReference>
<reference evidence="6" key="1">
    <citation type="journal article" date="2014" name="Int. J. Syst. Evol. Microbiol.">
        <title>Complete genome sequence of Corynebacterium casei LMG S-19264T (=DSM 44701T), isolated from a smear-ripened cheese.</title>
        <authorList>
            <consortium name="US DOE Joint Genome Institute (JGI-PGF)"/>
            <person name="Walter F."/>
            <person name="Albersmeier A."/>
            <person name="Kalinowski J."/>
            <person name="Ruckert C."/>
        </authorList>
    </citation>
    <scope>NUCLEOTIDE SEQUENCE</scope>
    <source>
        <strain evidence="6">JCM 14371</strain>
    </source>
</reference>
<evidence type="ECO:0000313" key="7">
    <source>
        <dbReference type="Proteomes" id="UP000635726"/>
    </source>
</evidence>
<gene>
    <name evidence="6" type="ORF">GCM10008939_08180</name>
</gene>
<keyword evidence="4" id="KW-0862">Zinc</keyword>
<evidence type="ECO:0000256" key="1">
    <source>
        <dbReference type="ARBA" id="ARBA00001947"/>
    </source>
</evidence>
<evidence type="ECO:0000313" key="6">
    <source>
        <dbReference type="EMBL" id="GGJ66440.1"/>
    </source>
</evidence>
<dbReference type="Proteomes" id="UP000635726">
    <property type="component" value="Unassembled WGS sequence"/>
</dbReference>
<dbReference type="GO" id="GO:0009231">
    <property type="term" value="P:riboflavin biosynthetic process"/>
    <property type="evidence" value="ECO:0007669"/>
    <property type="project" value="TreeGrafter"/>
</dbReference>
<name>A0A917P889_9DEIO</name>
<dbReference type="EMBL" id="BMOE01000002">
    <property type="protein sequence ID" value="GGJ66440.1"/>
    <property type="molecule type" value="Genomic_DNA"/>
</dbReference>
<accession>A0A917P889</accession>
<dbReference type="PANTHER" id="PTHR35005">
    <property type="entry name" value="3-DEHYDRO-SCYLLO-INOSOSE HYDROLASE"/>
    <property type="match status" value="1"/>
</dbReference>
<dbReference type="GO" id="GO:0046872">
    <property type="term" value="F:metal ion binding"/>
    <property type="evidence" value="ECO:0007669"/>
    <property type="project" value="UniProtKB-KW"/>
</dbReference>
<evidence type="ECO:0000256" key="4">
    <source>
        <dbReference type="ARBA" id="ARBA00022833"/>
    </source>
</evidence>
<evidence type="ECO:0000256" key="2">
    <source>
        <dbReference type="ARBA" id="ARBA00022723"/>
    </source>
</evidence>
<dbReference type="PANTHER" id="PTHR35005:SF1">
    <property type="entry name" value="2-AMINO-5-FORMYLAMINO-6-RIBOSYLAMINOPYRIMIDIN-4(3H)-ONE 5'-MONOPHOSPHATE DEFORMYLASE"/>
    <property type="match status" value="1"/>
</dbReference>
<comment type="similarity">
    <text evidence="5">Belongs to the creatininase superfamily.</text>
</comment>
<reference evidence="6" key="2">
    <citation type="submission" date="2020-09" db="EMBL/GenBank/DDBJ databases">
        <authorList>
            <person name="Sun Q."/>
            <person name="Ohkuma M."/>
        </authorList>
    </citation>
    <scope>NUCLEOTIDE SEQUENCE</scope>
    <source>
        <strain evidence="6">JCM 14371</strain>
    </source>
</reference>